<comment type="caution">
    <text evidence="5">The sequence shown here is derived from an EMBL/GenBank/DDBJ whole genome shotgun (WGS) entry which is preliminary data.</text>
</comment>
<organism evidence="5 6">
    <name type="scientific">Snodgrassella alvi SCGC AB-598-J21</name>
    <dbReference type="NCBI Taxonomy" id="1385367"/>
    <lineage>
        <taxon>Bacteria</taxon>
        <taxon>Pseudomonadati</taxon>
        <taxon>Pseudomonadota</taxon>
        <taxon>Betaproteobacteria</taxon>
        <taxon>Neisseriales</taxon>
        <taxon>Neisseriaceae</taxon>
        <taxon>Snodgrassella</taxon>
    </lineage>
</organism>
<keyword evidence="1" id="KW-0810">Translation regulation</keyword>
<evidence type="ECO:0000256" key="1">
    <source>
        <dbReference type="ARBA" id="ARBA00022845"/>
    </source>
</evidence>
<comment type="subunit">
    <text evidence="2">Associates exclusively with 100S ribosomes, which are dimers of 70S ribosomes.</text>
</comment>
<dbReference type="InterPro" id="IPR050574">
    <property type="entry name" value="HPF/YfiA_ribosome-assoc"/>
</dbReference>
<dbReference type="Proteomes" id="UP000027644">
    <property type="component" value="Unassembled WGS sequence"/>
</dbReference>
<dbReference type="SUPFAM" id="SSF69754">
    <property type="entry name" value="Ribosome binding protein Y (YfiA homologue)"/>
    <property type="match status" value="1"/>
</dbReference>
<proteinExistence type="predicted"/>
<reference evidence="5 6" key="1">
    <citation type="journal article" date="2014" name="PLoS Genet.">
        <title>Hidden diversity in honey bee gut symbionts detected by single-cell genomics.</title>
        <authorList>
            <person name="Engel P."/>
            <person name="Stepanauskas R."/>
            <person name="Moran N."/>
        </authorList>
    </citation>
    <scope>NUCLEOTIDE SEQUENCE [LARGE SCALE GENOMIC DNA]</scope>
    <source>
        <strain evidence="5 6">SCGC AB-598-J21</strain>
    </source>
</reference>
<dbReference type="NCBIfam" id="TIGR00741">
    <property type="entry name" value="yfiA"/>
    <property type="match status" value="1"/>
</dbReference>
<dbReference type="Gene3D" id="3.30.160.100">
    <property type="entry name" value="Ribosome hibernation promotion factor-like"/>
    <property type="match status" value="1"/>
</dbReference>
<dbReference type="Pfam" id="PF02482">
    <property type="entry name" value="Ribosomal_S30AE"/>
    <property type="match status" value="1"/>
</dbReference>
<accession>A0A074W0S9</accession>
<protein>
    <recommendedName>
        <fullName evidence="3">Ribosome hibernation promoting factor</fullName>
    </recommendedName>
</protein>
<evidence type="ECO:0000256" key="4">
    <source>
        <dbReference type="SAM" id="MobiDB-lite"/>
    </source>
</evidence>
<feature type="compositionally biased region" description="Polar residues" evidence="4">
    <location>
        <begin position="95"/>
        <end position="106"/>
    </location>
</feature>
<evidence type="ECO:0000313" key="5">
    <source>
        <dbReference type="EMBL" id="KEQ01079.1"/>
    </source>
</evidence>
<dbReference type="PANTHER" id="PTHR33231">
    <property type="entry name" value="30S RIBOSOMAL PROTEIN"/>
    <property type="match status" value="1"/>
</dbReference>
<sequence>MNLKFIGQNLDVTAALKDYTLNKLERIIRHADQVISATVTFSVFKVQKKAEIDLHLSGKDIHIECLDNDMYAAIDCLMDKLDRAVIKYKEKRQPSHQTPEICTDTDTATELE</sequence>
<dbReference type="InterPro" id="IPR036567">
    <property type="entry name" value="RHF-like"/>
</dbReference>
<feature type="region of interest" description="Disordered" evidence="4">
    <location>
        <begin position="91"/>
        <end position="112"/>
    </location>
</feature>
<evidence type="ECO:0000256" key="3">
    <source>
        <dbReference type="ARBA" id="ARBA00041148"/>
    </source>
</evidence>
<gene>
    <name evidence="5" type="ORF">SASC598J21_011530</name>
</gene>
<dbReference type="EMBL" id="AVQL01000437">
    <property type="protein sequence ID" value="KEQ01079.1"/>
    <property type="molecule type" value="Genomic_DNA"/>
</dbReference>
<dbReference type="GO" id="GO:0045900">
    <property type="term" value="P:negative regulation of translational elongation"/>
    <property type="evidence" value="ECO:0007669"/>
    <property type="project" value="TreeGrafter"/>
</dbReference>
<evidence type="ECO:0000313" key="6">
    <source>
        <dbReference type="Proteomes" id="UP000027644"/>
    </source>
</evidence>
<dbReference type="PANTHER" id="PTHR33231:SF1">
    <property type="entry name" value="30S RIBOSOMAL PROTEIN"/>
    <property type="match status" value="1"/>
</dbReference>
<name>A0A074W0S9_9NEIS</name>
<evidence type="ECO:0000256" key="2">
    <source>
        <dbReference type="ARBA" id="ARBA00038695"/>
    </source>
</evidence>
<dbReference type="GO" id="GO:0043024">
    <property type="term" value="F:ribosomal small subunit binding"/>
    <property type="evidence" value="ECO:0007669"/>
    <property type="project" value="TreeGrafter"/>
</dbReference>
<dbReference type="InterPro" id="IPR003489">
    <property type="entry name" value="RHF/RaiA"/>
</dbReference>
<dbReference type="AlphaFoldDB" id="A0A074W0S9"/>
<dbReference type="CDD" id="cd00552">
    <property type="entry name" value="RaiA"/>
    <property type="match status" value="1"/>
</dbReference>
<dbReference type="GO" id="GO:0022627">
    <property type="term" value="C:cytosolic small ribosomal subunit"/>
    <property type="evidence" value="ECO:0007669"/>
    <property type="project" value="TreeGrafter"/>
</dbReference>